<dbReference type="Proteomes" id="UP000265566">
    <property type="component" value="Chromosome 2"/>
</dbReference>
<comment type="caution">
    <text evidence="2">The sequence shown here is derived from an EMBL/GenBank/DDBJ whole genome shotgun (WGS) entry which is preliminary data.</text>
</comment>
<dbReference type="EMBL" id="PSQE01000002">
    <property type="protein sequence ID" value="RHN71448.1"/>
    <property type="molecule type" value="Genomic_DNA"/>
</dbReference>
<feature type="region of interest" description="Disordered" evidence="1">
    <location>
        <begin position="29"/>
        <end position="50"/>
    </location>
</feature>
<proteinExistence type="predicted"/>
<gene>
    <name evidence="2" type="ORF">MtrunA17_Chr2g0276981</name>
</gene>
<accession>A0A396J3Q5</accession>
<dbReference type="AlphaFoldDB" id="A0A396J3Q5"/>
<reference evidence="2" key="1">
    <citation type="journal article" date="2018" name="Nat. Plants">
        <title>Whole-genome landscape of Medicago truncatula symbiotic genes.</title>
        <authorList>
            <person name="Pecrix Y."/>
            <person name="Gamas P."/>
            <person name="Carrere S."/>
        </authorList>
    </citation>
    <scope>NUCLEOTIDE SEQUENCE</scope>
    <source>
        <tissue evidence="2">Leaves</tissue>
    </source>
</reference>
<sequence length="50" mass="5857">MTIEEVSKIYNVIRGIEVNVSSRCMVEDEKRTNCNDQRRKSRLKAKESLV</sequence>
<dbReference type="Gramene" id="rna7052">
    <property type="protein sequence ID" value="RHN71448.1"/>
    <property type="gene ID" value="gene7052"/>
</dbReference>
<evidence type="ECO:0000313" key="2">
    <source>
        <dbReference type="EMBL" id="RHN71448.1"/>
    </source>
</evidence>
<protein>
    <submittedName>
        <fullName evidence="2">Uncharacterized protein</fullName>
    </submittedName>
</protein>
<evidence type="ECO:0000256" key="1">
    <source>
        <dbReference type="SAM" id="MobiDB-lite"/>
    </source>
</evidence>
<organism evidence="2">
    <name type="scientific">Medicago truncatula</name>
    <name type="common">Barrel medic</name>
    <name type="synonym">Medicago tribuloides</name>
    <dbReference type="NCBI Taxonomy" id="3880"/>
    <lineage>
        <taxon>Eukaryota</taxon>
        <taxon>Viridiplantae</taxon>
        <taxon>Streptophyta</taxon>
        <taxon>Embryophyta</taxon>
        <taxon>Tracheophyta</taxon>
        <taxon>Spermatophyta</taxon>
        <taxon>Magnoliopsida</taxon>
        <taxon>eudicotyledons</taxon>
        <taxon>Gunneridae</taxon>
        <taxon>Pentapetalae</taxon>
        <taxon>rosids</taxon>
        <taxon>fabids</taxon>
        <taxon>Fabales</taxon>
        <taxon>Fabaceae</taxon>
        <taxon>Papilionoideae</taxon>
        <taxon>50 kb inversion clade</taxon>
        <taxon>NPAAA clade</taxon>
        <taxon>Hologalegina</taxon>
        <taxon>IRL clade</taxon>
        <taxon>Trifolieae</taxon>
        <taxon>Medicago</taxon>
    </lineage>
</organism>
<name>A0A396J3Q5_MEDTR</name>